<dbReference type="OrthoDB" id="7341471at2"/>
<keyword evidence="3" id="KW-1185">Reference proteome</keyword>
<dbReference type="AlphaFoldDB" id="A0A844Y549"/>
<evidence type="ECO:0000256" key="1">
    <source>
        <dbReference type="SAM" id="SignalP"/>
    </source>
</evidence>
<feature type="signal peptide" evidence="1">
    <location>
        <begin position="1"/>
        <end position="25"/>
    </location>
</feature>
<dbReference type="EMBL" id="WTYD01000001">
    <property type="protein sequence ID" value="MXO53254.1"/>
    <property type="molecule type" value="Genomic_DNA"/>
</dbReference>
<sequence>MPLRLRSLSLVSLCLASGLAAPVLAQEEGAPEPVKSALPDPVRAMLEAAAETGDAATFGAVAATAKKTNPDSAAEIAALEKDFNEARREREALAATVKERELREAGLFDNWNGRGEIGAFRSTGNSDNLGLTAALSLDREGVDWTHKLRGRADYQRSRGITSREQYFASYEPRYQIEDRLFAYGLGQFESNVFQGFDQRYAVSGGLGYKVVENDSLQLSVKGGPALRHTEFVNGDNESSLAALLGVDFDWTFAEGLKLTQDANAVAEAGGQAVALIGGPSTTLSLITGLDAKVSDRISTRFSYSVDYDSDPPLNAVSTDTLTRFTLVYGF</sequence>
<name>A0A844Y549_9SPHN</name>
<accession>A0A844Y549</accession>
<reference evidence="2 3" key="1">
    <citation type="submission" date="2019-12" db="EMBL/GenBank/DDBJ databases">
        <title>Genomic-based taxomic classification of the family Erythrobacteraceae.</title>
        <authorList>
            <person name="Xu L."/>
        </authorList>
    </citation>
    <scope>NUCLEOTIDE SEQUENCE [LARGE SCALE GENOMIC DNA]</scope>
    <source>
        <strain evidence="2 3">JCM 17468</strain>
    </source>
</reference>
<dbReference type="InterPro" id="IPR007433">
    <property type="entry name" value="DUF481"/>
</dbReference>
<dbReference type="RefSeq" id="WP_160660135.1">
    <property type="nucleotide sequence ID" value="NZ_BAABDV010000001.1"/>
</dbReference>
<feature type="chain" id="PRO_5032311749" evidence="1">
    <location>
        <begin position="26"/>
        <end position="330"/>
    </location>
</feature>
<evidence type="ECO:0000313" key="2">
    <source>
        <dbReference type="EMBL" id="MXO53254.1"/>
    </source>
</evidence>
<proteinExistence type="predicted"/>
<dbReference type="Pfam" id="PF04338">
    <property type="entry name" value="DUF481"/>
    <property type="match status" value="1"/>
</dbReference>
<organism evidence="2 3">
    <name type="scientific">Qipengyuania pelagi</name>
    <dbReference type="NCBI Taxonomy" id="994320"/>
    <lineage>
        <taxon>Bacteria</taxon>
        <taxon>Pseudomonadati</taxon>
        <taxon>Pseudomonadota</taxon>
        <taxon>Alphaproteobacteria</taxon>
        <taxon>Sphingomonadales</taxon>
        <taxon>Erythrobacteraceae</taxon>
        <taxon>Qipengyuania</taxon>
    </lineage>
</organism>
<evidence type="ECO:0000313" key="3">
    <source>
        <dbReference type="Proteomes" id="UP000430272"/>
    </source>
</evidence>
<dbReference type="Proteomes" id="UP000430272">
    <property type="component" value="Unassembled WGS sequence"/>
</dbReference>
<gene>
    <name evidence="2" type="ORF">GRI47_04435</name>
</gene>
<protein>
    <submittedName>
        <fullName evidence="2">DUF481 domain-containing protein</fullName>
    </submittedName>
</protein>
<comment type="caution">
    <text evidence="2">The sequence shown here is derived from an EMBL/GenBank/DDBJ whole genome shotgun (WGS) entry which is preliminary data.</text>
</comment>
<keyword evidence="1" id="KW-0732">Signal</keyword>